<evidence type="ECO:0000256" key="9">
    <source>
        <dbReference type="ARBA" id="ARBA00023136"/>
    </source>
</evidence>
<reference evidence="12" key="1">
    <citation type="submission" date="2018-06" db="EMBL/GenBank/DDBJ databases">
        <authorList>
            <person name="Zhirakovskaya E."/>
        </authorList>
    </citation>
    <scope>NUCLEOTIDE SEQUENCE</scope>
</reference>
<evidence type="ECO:0000256" key="3">
    <source>
        <dbReference type="ARBA" id="ARBA00022670"/>
    </source>
</evidence>
<evidence type="ECO:0000256" key="5">
    <source>
        <dbReference type="ARBA" id="ARBA00022801"/>
    </source>
</evidence>
<protein>
    <submittedName>
        <fullName evidence="12">Intramembrane protease RasP/YluC, implicated in cell division based on FtsL cleavage</fullName>
    </submittedName>
</protein>
<evidence type="ECO:0000256" key="6">
    <source>
        <dbReference type="ARBA" id="ARBA00022833"/>
    </source>
</evidence>
<keyword evidence="6" id="KW-0862">Zinc</keyword>
<evidence type="ECO:0000256" key="2">
    <source>
        <dbReference type="ARBA" id="ARBA00004141"/>
    </source>
</evidence>
<feature type="transmembrane region" description="Helical" evidence="10">
    <location>
        <begin position="100"/>
        <end position="126"/>
    </location>
</feature>
<name>A0A3B0ZZ17_9ZZZZ</name>
<dbReference type="InterPro" id="IPR041489">
    <property type="entry name" value="PDZ_6"/>
</dbReference>
<dbReference type="InterPro" id="IPR008915">
    <property type="entry name" value="Peptidase_M50"/>
</dbReference>
<evidence type="ECO:0000256" key="1">
    <source>
        <dbReference type="ARBA" id="ARBA00001947"/>
    </source>
</evidence>
<feature type="transmembrane region" description="Helical" evidence="10">
    <location>
        <begin position="381"/>
        <end position="400"/>
    </location>
</feature>
<dbReference type="NCBIfam" id="TIGR00054">
    <property type="entry name" value="RIP metalloprotease RseP"/>
    <property type="match status" value="1"/>
</dbReference>
<feature type="domain" description="PDZ" evidence="11">
    <location>
        <begin position="200"/>
        <end position="292"/>
    </location>
</feature>
<dbReference type="PANTHER" id="PTHR42837">
    <property type="entry name" value="REGULATOR OF SIGMA-E PROTEASE RSEP"/>
    <property type="match status" value="1"/>
</dbReference>
<dbReference type="Gene3D" id="2.30.42.10">
    <property type="match status" value="2"/>
</dbReference>
<dbReference type="PROSITE" id="PS50106">
    <property type="entry name" value="PDZ"/>
    <property type="match status" value="1"/>
</dbReference>
<evidence type="ECO:0000256" key="8">
    <source>
        <dbReference type="ARBA" id="ARBA00023049"/>
    </source>
</evidence>
<proteinExistence type="predicted"/>
<dbReference type="EMBL" id="UOFR01000063">
    <property type="protein sequence ID" value="VAW98798.1"/>
    <property type="molecule type" value="Genomic_DNA"/>
</dbReference>
<keyword evidence="12" id="KW-0131">Cell cycle</keyword>
<sequence length="454" mass="49937">MLSIFFTIISFLIAIGILVAIHEFGHFWVARKLGVKVLRFSIGMGKPLWKKKFGKDDTEFVLAIFPIGGYVSMLNEQEGEVDKSELHRAFNRQAIWRRSLIVLAGPAFNFLFAFVAYWLIAVWGVMGPKAVISQLEPGSIAAQAGLERNMEIVSVEGWHTPTWSAVFQEILPGVVGSSRVNMKAKDSAGITRDYVLDLSELNVDRVMRHPRPFDALGIYLADLPAVVGKVVEASPAQKAGMQQGDQLISLGEKKINHWSQIGRYLEDKANKKIKLIVKRNGELIDLTITPREVIYDGRKFGQIGIAPDPELITSTSEYVNNQYGPVDAIGYSLHRTWVVSYVTLRAVGLIVTGEMSLTNISGPVTIAVVAGKSASIGLVQFILFLALVSISLGILNLLPIPVLDGGHFFYYIVEAIKGSPVSETVEAIGQRIGILLLVMLMILAFYNDIVRLAA</sequence>
<keyword evidence="4 10" id="KW-0812">Transmembrane</keyword>
<dbReference type="CDD" id="cd06163">
    <property type="entry name" value="S2P-M50_PDZ_RseP-like"/>
    <property type="match status" value="1"/>
</dbReference>
<dbReference type="SUPFAM" id="SSF50156">
    <property type="entry name" value="PDZ domain-like"/>
    <property type="match status" value="2"/>
</dbReference>
<evidence type="ECO:0000256" key="7">
    <source>
        <dbReference type="ARBA" id="ARBA00022989"/>
    </source>
</evidence>
<dbReference type="CDD" id="cd23081">
    <property type="entry name" value="cpPDZ_EcRseP-like"/>
    <property type="match status" value="1"/>
</dbReference>
<dbReference type="GO" id="GO:0016020">
    <property type="term" value="C:membrane"/>
    <property type="evidence" value="ECO:0007669"/>
    <property type="project" value="UniProtKB-SubCell"/>
</dbReference>
<keyword evidence="9 10" id="KW-0472">Membrane</keyword>
<dbReference type="Pfam" id="PF17820">
    <property type="entry name" value="PDZ_6"/>
    <property type="match status" value="1"/>
</dbReference>
<dbReference type="SMART" id="SM00228">
    <property type="entry name" value="PDZ"/>
    <property type="match status" value="2"/>
</dbReference>
<accession>A0A3B0ZZ17</accession>
<gene>
    <name evidence="12" type="ORF">MNBD_GAMMA21-417</name>
</gene>
<dbReference type="Pfam" id="PF02163">
    <property type="entry name" value="Peptidase_M50"/>
    <property type="match status" value="1"/>
</dbReference>
<evidence type="ECO:0000256" key="10">
    <source>
        <dbReference type="SAM" id="Phobius"/>
    </source>
</evidence>
<feature type="transmembrane region" description="Helical" evidence="10">
    <location>
        <begin position="6"/>
        <end position="29"/>
    </location>
</feature>
<feature type="transmembrane region" description="Helical" evidence="10">
    <location>
        <begin position="428"/>
        <end position="446"/>
    </location>
</feature>
<organism evidence="12">
    <name type="scientific">hydrothermal vent metagenome</name>
    <dbReference type="NCBI Taxonomy" id="652676"/>
    <lineage>
        <taxon>unclassified sequences</taxon>
        <taxon>metagenomes</taxon>
        <taxon>ecological metagenomes</taxon>
    </lineage>
</organism>
<dbReference type="PANTHER" id="PTHR42837:SF2">
    <property type="entry name" value="MEMBRANE METALLOPROTEASE ARASP2, CHLOROPLASTIC-RELATED"/>
    <property type="match status" value="1"/>
</dbReference>
<comment type="cofactor">
    <cofactor evidence="1">
        <name>Zn(2+)</name>
        <dbReference type="ChEBI" id="CHEBI:29105"/>
    </cofactor>
</comment>
<keyword evidence="12" id="KW-0132">Cell division</keyword>
<keyword evidence="3 12" id="KW-0645">Protease</keyword>
<keyword evidence="5" id="KW-0378">Hydrolase</keyword>
<keyword evidence="8" id="KW-0482">Metalloprotease</keyword>
<dbReference type="GO" id="GO:0051301">
    <property type="term" value="P:cell division"/>
    <property type="evidence" value="ECO:0007669"/>
    <property type="project" value="UniProtKB-KW"/>
</dbReference>
<dbReference type="GO" id="GO:0006508">
    <property type="term" value="P:proteolysis"/>
    <property type="evidence" value="ECO:0007669"/>
    <property type="project" value="UniProtKB-KW"/>
</dbReference>
<keyword evidence="7 10" id="KW-1133">Transmembrane helix</keyword>
<evidence type="ECO:0000256" key="4">
    <source>
        <dbReference type="ARBA" id="ARBA00022692"/>
    </source>
</evidence>
<dbReference type="InterPro" id="IPR001478">
    <property type="entry name" value="PDZ"/>
</dbReference>
<dbReference type="InterPro" id="IPR004387">
    <property type="entry name" value="Pept_M50_Zn"/>
</dbReference>
<dbReference type="InterPro" id="IPR036034">
    <property type="entry name" value="PDZ_sf"/>
</dbReference>
<evidence type="ECO:0000259" key="11">
    <source>
        <dbReference type="PROSITE" id="PS50106"/>
    </source>
</evidence>
<feature type="transmembrane region" description="Helical" evidence="10">
    <location>
        <begin position="346"/>
        <end position="369"/>
    </location>
</feature>
<dbReference type="GO" id="GO:0004222">
    <property type="term" value="F:metalloendopeptidase activity"/>
    <property type="evidence" value="ECO:0007669"/>
    <property type="project" value="InterPro"/>
</dbReference>
<evidence type="ECO:0000313" key="12">
    <source>
        <dbReference type="EMBL" id="VAW98798.1"/>
    </source>
</evidence>
<dbReference type="AlphaFoldDB" id="A0A3B0ZZ17"/>
<comment type="subcellular location">
    <subcellularLocation>
        <location evidence="2">Membrane</location>
        <topology evidence="2">Multi-pass membrane protein</topology>
    </subcellularLocation>
</comment>